<keyword evidence="1" id="KW-0812">Transmembrane</keyword>
<gene>
    <name evidence="2" type="ORF">E4M00_12235</name>
</gene>
<proteinExistence type="predicted"/>
<evidence type="ECO:0000313" key="3">
    <source>
        <dbReference type="Proteomes" id="UP000298127"/>
    </source>
</evidence>
<keyword evidence="1" id="KW-1133">Transmembrane helix</keyword>
<comment type="caution">
    <text evidence="2">The sequence shown here is derived from an EMBL/GenBank/DDBJ whole genome shotgun (WGS) entry which is preliminary data.</text>
</comment>
<feature type="transmembrane region" description="Helical" evidence="1">
    <location>
        <begin position="191"/>
        <end position="212"/>
    </location>
</feature>
<dbReference type="AlphaFoldDB" id="A0A4Y9QWD5"/>
<sequence>MTDTIDPLATRRRLRRRPEWLVPAGLIAVSLVPMLAGSMRLTQLATGAAVTAENARFFDSPVPVIVHIVSSSVFLVLGALQFAPSLRRRPWHRRAGRIVAPAGVLSALSALWMTLFYSMPATYGPILFVMRVVLAVAMAAAIVAAFLAIRRGDVRTHSAWMTRAYAIGLGAGTQVFVFLPWTLLLGAPDQLTYSLLMGAGWAVNLIVAEIVIRRRARTSLPRTRTFGRSAAAAAPLS</sequence>
<keyword evidence="3" id="KW-1185">Reference proteome</keyword>
<evidence type="ECO:0000313" key="2">
    <source>
        <dbReference type="EMBL" id="TFV96831.1"/>
    </source>
</evidence>
<feature type="transmembrane region" description="Helical" evidence="1">
    <location>
        <begin position="160"/>
        <end position="179"/>
    </location>
</feature>
<feature type="transmembrane region" description="Helical" evidence="1">
    <location>
        <begin position="95"/>
        <end position="117"/>
    </location>
</feature>
<organism evidence="2 3">
    <name type="scientific">Orlajensenia leifsoniae</name>
    <dbReference type="NCBI Taxonomy" id="2561933"/>
    <lineage>
        <taxon>Bacteria</taxon>
        <taxon>Bacillati</taxon>
        <taxon>Actinomycetota</taxon>
        <taxon>Actinomycetes</taxon>
        <taxon>Micrococcales</taxon>
        <taxon>Microbacteriaceae</taxon>
        <taxon>Orlajensenia</taxon>
    </lineage>
</organism>
<evidence type="ECO:0000256" key="1">
    <source>
        <dbReference type="SAM" id="Phobius"/>
    </source>
</evidence>
<feature type="transmembrane region" description="Helical" evidence="1">
    <location>
        <begin position="20"/>
        <end position="42"/>
    </location>
</feature>
<reference evidence="2 3" key="1">
    <citation type="journal article" date="2018" name="J. Microbiol.">
        <title>Leifsonia flava sp. nov., a novel actinobacterium isolated from the rhizosphere of Aquilegia viridiflora.</title>
        <authorList>
            <person name="Cai Y."/>
            <person name="Tao W.Z."/>
            <person name="Ma Y.J."/>
            <person name="Cheng J."/>
            <person name="Zhang M.Y."/>
            <person name="Zhang Y.X."/>
        </authorList>
    </citation>
    <scope>NUCLEOTIDE SEQUENCE [LARGE SCALE GENOMIC DNA]</scope>
    <source>
        <strain evidence="2 3">SYP-B2174</strain>
    </source>
</reference>
<dbReference type="RefSeq" id="WP_135120791.1">
    <property type="nucleotide sequence ID" value="NZ_SPQZ01000004.1"/>
</dbReference>
<dbReference type="Pfam" id="PF10067">
    <property type="entry name" value="DUF2306"/>
    <property type="match status" value="1"/>
</dbReference>
<feature type="transmembrane region" description="Helical" evidence="1">
    <location>
        <begin position="62"/>
        <end position="83"/>
    </location>
</feature>
<name>A0A4Y9QWD5_9MICO</name>
<dbReference type="Proteomes" id="UP000298127">
    <property type="component" value="Unassembled WGS sequence"/>
</dbReference>
<protein>
    <submittedName>
        <fullName evidence="2">DUF2306 domain-containing protein</fullName>
    </submittedName>
</protein>
<keyword evidence="1" id="KW-0472">Membrane</keyword>
<dbReference type="EMBL" id="SPQZ01000004">
    <property type="protein sequence ID" value="TFV96831.1"/>
    <property type="molecule type" value="Genomic_DNA"/>
</dbReference>
<feature type="transmembrane region" description="Helical" evidence="1">
    <location>
        <begin position="123"/>
        <end position="148"/>
    </location>
</feature>
<accession>A0A4Y9QWD5</accession>
<dbReference type="InterPro" id="IPR018750">
    <property type="entry name" value="DUF2306_membrane"/>
</dbReference>